<dbReference type="SUPFAM" id="SSF48179">
    <property type="entry name" value="6-phosphogluconate dehydrogenase C-terminal domain-like"/>
    <property type="match status" value="1"/>
</dbReference>
<feature type="binding site" evidence="10">
    <location>
        <position position="34"/>
    </location>
    <ligand>
        <name>NAD(+)</name>
        <dbReference type="ChEBI" id="CHEBI:57540"/>
    </ligand>
</feature>
<evidence type="ECO:0000256" key="6">
    <source>
        <dbReference type="ARBA" id="ARBA00047473"/>
    </source>
</evidence>
<dbReference type="Gene3D" id="3.40.50.720">
    <property type="entry name" value="NAD(P)-binding Rossmann-like Domain"/>
    <property type="match status" value="2"/>
</dbReference>
<feature type="binding site" evidence="9">
    <location>
        <position position="327"/>
    </location>
    <ligand>
        <name>substrate</name>
    </ligand>
</feature>
<evidence type="ECO:0000256" key="1">
    <source>
        <dbReference type="ARBA" id="ARBA00004701"/>
    </source>
</evidence>
<evidence type="ECO:0000256" key="5">
    <source>
        <dbReference type="ARBA" id="ARBA00023027"/>
    </source>
</evidence>
<dbReference type="GO" id="GO:0003979">
    <property type="term" value="F:UDP-glucose 6-dehydrogenase activity"/>
    <property type="evidence" value="ECO:0007669"/>
    <property type="project" value="UniProtKB-EC"/>
</dbReference>
<evidence type="ECO:0000256" key="2">
    <source>
        <dbReference type="ARBA" id="ARBA00006601"/>
    </source>
</evidence>
<evidence type="ECO:0000256" key="9">
    <source>
        <dbReference type="PIRSR" id="PIRSR500134-2"/>
    </source>
</evidence>
<feature type="binding site" evidence="10">
    <location>
        <position position="29"/>
    </location>
    <ligand>
        <name>NAD(+)</name>
        <dbReference type="ChEBI" id="CHEBI:57540"/>
    </ligand>
</feature>
<dbReference type="InterPro" id="IPR001732">
    <property type="entry name" value="UDP-Glc/GDP-Man_DH_N"/>
</dbReference>
<comment type="catalytic activity">
    <reaction evidence="6 7">
        <text>UDP-alpha-D-glucose + 2 NAD(+) + H2O = UDP-alpha-D-glucuronate + 2 NADH + 3 H(+)</text>
        <dbReference type="Rhea" id="RHEA:23596"/>
        <dbReference type="ChEBI" id="CHEBI:15377"/>
        <dbReference type="ChEBI" id="CHEBI:15378"/>
        <dbReference type="ChEBI" id="CHEBI:57540"/>
        <dbReference type="ChEBI" id="CHEBI:57945"/>
        <dbReference type="ChEBI" id="CHEBI:58052"/>
        <dbReference type="ChEBI" id="CHEBI:58885"/>
        <dbReference type="EC" id="1.1.1.22"/>
    </reaction>
</comment>
<organism evidence="12 13">
    <name type="scientific">Priestia megaterium</name>
    <name type="common">Bacillus megaterium</name>
    <dbReference type="NCBI Taxonomy" id="1404"/>
    <lineage>
        <taxon>Bacteria</taxon>
        <taxon>Bacillati</taxon>
        <taxon>Bacillota</taxon>
        <taxon>Bacilli</taxon>
        <taxon>Bacillales</taxon>
        <taxon>Bacillaceae</taxon>
        <taxon>Priestia</taxon>
    </lineage>
</organism>
<dbReference type="InterPro" id="IPR014027">
    <property type="entry name" value="UDP-Glc/GDP-Man_DH_C"/>
</dbReference>
<feature type="binding site" evidence="10">
    <location>
        <position position="334"/>
    </location>
    <ligand>
        <name>NAD(+)</name>
        <dbReference type="ChEBI" id="CHEBI:57540"/>
    </ligand>
</feature>
<dbReference type="GO" id="GO:0000271">
    <property type="term" value="P:polysaccharide biosynthetic process"/>
    <property type="evidence" value="ECO:0007669"/>
    <property type="project" value="InterPro"/>
</dbReference>
<feature type="domain" description="UDP-glucose/GDP-mannose dehydrogenase C-terminal" evidence="11">
    <location>
        <begin position="320"/>
        <end position="412"/>
    </location>
</feature>
<evidence type="ECO:0000256" key="7">
    <source>
        <dbReference type="PIRNR" id="PIRNR000124"/>
    </source>
</evidence>
<dbReference type="InterPro" id="IPR017476">
    <property type="entry name" value="UDP-Glc/GDP-Man"/>
</dbReference>
<sequence length="417" mass="46873">MITVIGLGFVGLTTALGFREKGYHVYGFDIDQKKKDQLRNGKIPFYEPNLNEKLNKHLNKGFTITADLQEAVINSEVIFLCVGTPSKTDGSADLGYILEAIKNVAGYIKKPEFKVLVVKSTIPPSTTSERIKPYLENLGFKVGVDIGLTNNPEFLREGYAWDDFMNPDRIVIGQDDDKSGKIVETIYQTFNAPIYRVSLNTAEFIKYLSNTMLATLISFANEQSLIARSIGNIDIKKAFQVLHLDRRWSGAPANMSSYIFPGCGFGGYCLPKDTMALVSQSLKNSYTPELLTSTLKVNEAIKEFVVIDVERKVEKNENIGILGLAFKPNSNDIRDTPAKAIIQGLLQKGYTNIIAYDPMANEEFKEVYGFPIQYSPNLSSLLSMVNHVVILTAWDEFIKNEESIKKKNVFDYRYIYH</sequence>
<dbReference type="InterPro" id="IPR036291">
    <property type="entry name" value="NAD(P)-bd_dom_sf"/>
</dbReference>
<feature type="binding site" evidence="10">
    <location>
        <position position="121"/>
    </location>
    <ligand>
        <name>NAD(+)</name>
        <dbReference type="ChEBI" id="CHEBI:57540"/>
    </ligand>
</feature>
<evidence type="ECO:0000256" key="4">
    <source>
        <dbReference type="ARBA" id="ARBA00023002"/>
    </source>
</evidence>
<dbReference type="Pfam" id="PF00984">
    <property type="entry name" value="UDPG_MGDP_dh"/>
    <property type="match status" value="1"/>
</dbReference>
<reference evidence="12 13" key="1">
    <citation type="submission" date="2020-04" db="EMBL/GenBank/DDBJ databases">
        <title>Genome-Wide Identification of 5-Methylcytosine Sites in Bacterial Genomes By High-Throughput Sequencing of MspJI Restriction Fragments.</title>
        <authorList>
            <person name="Wu V."/>
        </authorList>
    </citation>
    <scope>NUCLEOTIDE SEQUENCE [LARGE SCALE GENOMIC DNA]</scope>
    <source>
        <strain evidence="12 13">S2</strain>
    </source>
</reference>
<dbReference type="GO" id="GO:0051287">
    <property type="term" value="F:NAD binding"/>
    <property type="evidence" value="ECO:0007669"/>
    <property type="project" value="InterPro"/>
</dbReference>
<protein>
    <recommendedName>
        <fullName evidence="3 7">UDP-glucose 6-dehydrogenase</fullName>
        <ecNumber evidence="3 7">1.1.1.22</ecNumber>
    </recommendedName>
</protein>
<keyword evidence="4 7" id="KW-0560">Oxidoreductase</keyword>
<feature type="binding site" evidence="9">
    <location>
        <position position="206"/>
    </location>
    <ligand>
        <name>substrate</name>
    </ligand>
</feature>
<dbReference type="UniPathway" id="UPA00038">
    <property type="reaction ID" value="UER00491"/>
</dbReference>
<dbReference type="SMART" id="SM00984">
    <property type="entry name" value="UDPG_MGDP_dh_C"/>
    <property type="match status" value="1"/>
</dbReference>
<feature type="binding site" evidence="10">
    <location>
        <position position="157"/>
    </location>
    <ligand>
        <name>NAD(+)</name>
        <dbReference type="ChEBI" id="CHEBI:57540"/>
    </ligand>
</feature>
<feature type="binding site" evidence="9">
    <location>
        <begin position="154"/>
        <end position="157"/>
    </location>
    <ligand>
        <name>substrate</name>
    </ligand>
</feature>
<dbReference type="Gene3D" id="1.20.5.100">
    <property type="entry name" value="Cytochrome c1, transmembrane anchor, C-terminal"/>
    <property type="match status" value="1"/>
</dbReference>
<dbReference type="Pfam" id="PF03720">
    <property type="entry name" value="UDPG_MGDP_dh_C"/>
    <property type="match status" value="1"/>
</dbReference>
<evidence type="ECO:0000313" key="13">
    <source>
        <dbReference type="Proteomes" id="UP000501868"/>
    </source>
</evidence>
<evidence type="ECO:0000256" key="10">
    <source>
        <dbReference type="PIRSR" id="PIRSR500134-3"/>
    </source>
</evidence>
<dbReference type="PIRSF" id="PIRSF500134">
    <property type="entry name" value="UDPglc_DH_bac"/>
    <property type="match status" value="1"/>
</dbReference>
<feature type="binding site" evidence="10">
    <location>
        <position position="272"/>
    </location>
    <ligand>
        <name>NAD(+)</name>
        <dbReference type="ChEBI" id="CHEBI:57540"/>
    </ligand>
</feature>
<feature type="binding site" evidence="9">
    <location>
        <position position="266"/>
    </location>
    <ligand>
        <name>substrate</name>
    </ligand>
</feature>
<dbReference type="Pfam" id="PF03721">
    <property type="entry name" value="UDPG_MGDP_dh_N"/>
    <property type="match status" value="1"/>
</dbReference>
<dbReference type="SUPFAM" id="SSF52413">
    <property type="entry name" value="UDP-glucose/GDP-mannose dehydrogenase C-terminal domain"/>
    <property type="match status" value="1"/>
</dbReference>
<dbReference type="EMBL" id="CP051128">
    <property type="protein sequence ID" value="QIZ06091.1"/>
    <property type="molecule type" value="Genomic_DNA"/>
</dbReference>
<accession>A0A6H1NYE2</accession>
<dbReference type="Proteomes" id="UP000501868">
    <property type="component" value="Chromosome"/>
</dbReference>
<dbReference type="AlphaFoldDB" id="A0A6H1NYE2"/>
<feature type="binding site" evidence="9">
    <location>
        <begin position="258"/>
        <end position="262"/>
    </location>
    <ligand>
        <name>substrate</name>
    </ligand>
</feature>
<evidence type="ECO:0000256" key="3">
    <source>
        <dbReference type="ARBA" id="ARBA00012954"/>
    </source>
</evidence>
<dbReference type="InterPro" id="IPR036220">
    <property type="entry name" value="UDP-Glc/GDP-Man_DH_C_sf"/>
</dbReference>
<proteinExistence type="inferred from homology"/>
<dbReference type="EC" id="1.1.1.22" evidence="3 7"/>
<gene>
    <name evidence="12" type="ORF">HFZ78_04495</name>
</gene>
<dbReference type="InterPro" id="IPR008927">
    <property type="entry name" value="6-PGluconate_DH-like_C_sf"/>
</dbReference>
<feature type="active site" description="Nucleophile" evidence="8">
    <location>
        <position position="269"/>
    </location>
</feature>
<dbReference type="NCBIfam" id="TIGR03026">
    <property type="entry name" value="NDP-sugDHase"/>
    <property type="match status" value="1"/>
</dbReference>
<reference evidence="12 13" key="2">
    <citation type="submission" date="2020-04" db="EMBL/GenBank/DDBJ databases">
        <authorList>
            <person name="Fomenkov A."/>
            <person name="Anton B.P."/>
            <person name="Roberts R.J."/>
        </authorList>
    </citation>
    <scope>NUCLEOTIDE SEQUENCE [LARGE SCALE GENOMIC DNA]</scope>
    <source>
        <strain evidence="12 13">S2</strain>
    </source>
</reference>
<dbReference type="GO" id="GO:0006065">
    <property type="term" value="P:UDP-glucuronate biosynthetic process"/>
    <property type="evidence" value="ECO:0007669"/>
    <property type="project" value="UniProtKB-UniPathway"/>
</dbReference>
<evidence type="ECO:0000256" key="8">
    <source>
        <dbReference type="PIRSR" id="PIRSR500134-1"/>
    </source>
</evidence>
<name>A0A6H1NYE2_PRIMG</name>
<comment type="pathway">
    <text evidence="1">Nucleotide-sugar biosynthesis; UDP-alpha-D-glucuronate biosynthesis; UDP-alpha-D-glucuronate from UDP-alpha-D-glucose: step 1/1.</text>
</comment>
<feature type="binding site" evidence="10">
    <location>
        <position position="84"/>
    </location>
    <ligand>
        <name>NAD(+)</name>
        <dbReference type="ChEBI" id="CHEBI:57540"/>
    </ligand>
</feature>
<comment type="similarity">
    <text evidence="2 7">Belongs to the UDP-glucose/GDP-mannose dehydrogenase family.</text>
</comment>
<dbReference type="SUPFAM" id="SSF51735">
    <property type="entry name" value="NAD(P)-binding Rossmann-fold domains"/>
    <property type="match status" value="1"/>
</dbReference>
<dbReference type="PANTHER" id="PTHR43750">
    <property type="entry name" value="UDP-GLUCOSE 6-DEHYDROGENASE TUAD"/>
    <property type="match status" value="1"/>
</dbReference>
<dbReference type="InterPro" id="IPR014026">
    <property type="entry name" value="UDP-Glc/GDP-Man_DH_dimer"/>
</dbReference>
<keyword evidence="5 7" id="KW-0520">NAD</keyword>
<dbReference type="PIRSF" id="PIRSF000124">
    <property type="entry name" value="UDPglc_GDPman_dh"/>
    <property type="match status" value="1"/>
</dbReference>
<dbReference type="PANTHER" id="PTHR43750:SF3">
    <property type="entry name" value="UDP-GLUCOSE 6-DEHYDROGENASE TUAD"/>
    <property type="match status" value="1"/>
</dbReference>
<dbReference type="InterPro" id="IPR028357">
    <property type="entry name" value="UDPglc_DH_bac"/>
</dbReference>
<evidence type="ECO:0000259" key="11">
    <source>
        <dbReference type="SMART" id="SM00984"/>
    </source>
</evidence>
<evidence type="ECO:0000313" key="12">
    <source>
        <dbReference type="EMBL" id="QIZ06091.1"/>
    </source>
</evidence>